<protein>
    <recommendedName>
        <fullName evidence="3">acid phosphatase</fullName>
        <ecNumber evidence="3">3.1.3.2</ecNumber>
    </recommendedName>
</protein>
<evidence type="ECO:0000256" key="6">
    <source>
        <dbReference type="ARBA" id="ARBA00023157"/>
    </source>
</evidence>
<dbReference type="OrthoDB" id="10257284at2759"/>
<evidence type="ECO:0000256" key="1">
    <source>
        <dbReference type="ARBA" id="ARBA00000032"/>
    </source>
</evidence>
<dbReference type="AlphaFoldDB" id="A0A9P0DRC6"/>
<dbReference type="InterPro" id="IPR033379">
    <property type="entry name" value="Acid_Pase_AS"/>
</dbReference>
<keyword evidence="6" id="KW-1015">Disulfide bond</keyword>
<dbReference type="Pfam" id="PF00328">
    <property type="entry name" value="His_Phos_2"/>
    <property type="match status" value="1"/>
</dbReference>
<dbReference type="InterPro" id="IPR000560">
    <property type="entry name" value="His_Pase_clade-2"/>
</dbReference>
<dbReference type="PANTHER" id="PTHR11567:SF211">
    <property type="entry name" value="PROSTATIC ACID PHOSPHATASE"/>
    <property type="match status" value="1"/>
</dbReference>
<keyword evidence="4" id="KW-0732">Signal</keyword>
<gene>
    <name evidence="8" type="ORF">PHAECO_LOCUS5545</name>
</gene>
<dbReference type="EMBL" id="OU896723">
    <property type="protein sequence ID" value="CAH1154787.1"/>
    <property type="molecule type" value="Genomic_DNA"/>
</dbReference>
<evidence type="ECO:0000256" key="3">
    <source>
        <dbReference type="ARBA" id="ARBA00012646"/>
    </source>
</evidence>
<dbReference type="Gene3D" id="3.40.50.1240">
    <property type="entry name" value="Phosphoglycerate mutase-like"/>
    <property type="match status" value="1"/>
</dbReference>
<reference evidence="8" key="2">
    <citation type="submission" date="2022-10" db="EMBL/GenBank/DDBJ databases">
        <authorList>
            <consortium name="ENA_rothamsted_submissions"/>
            <consortium name="culmorum"/>
            <person name="King R."/>
        </authorList>
    </citation>
    <scope>NUCLEOTIDE SEQUENCE</scope>
</reference>
<comment type="similarity">
    <text evidence="2">Belongs to the histidine acid phosphatase family.</text>
</comment>
<dbReference type="PROSITE" id="PS00616">
    <property type="entry name" value="HIS_ACID_PHOSPHAT_1"/>
    <property type="match status" value="1"/>
</dbReference>
<evidence type="ECO:0000313" key="9">
    <source>
        <dbReference type="Proteomes" id="UP001153737"/>
    </source>
</evidence>
<keyword evidence="9" id="KW-1185">Reference proteome</keyword>
<keyword evidence="5" id="KW-0378">Hydrolase</keyword>
<keyword evidence="7" id="KW-0325">Glycoprotein</keyword>
<dbReference type="EC" id="3.1.3.2" evidence="3"/>
<evidence type="ECO:0000256" key="2">
    <source>
        <dbReference type="ARBA" id="ARBA00005375"/>
    </source>
</evidence>
<proteinExistence type="inferred from homology"/>
<dbReference type="CDD" id="cd07061">
    <property type="entry name" value="HP_HAP_like"/>
    <property type="match status" value="1"/>
</dbReference>
<sequence length="375" mass="43882">MNTIQYLIFLYNVVNSLQTGSSTLEFVHIIFRHGARTPEIKDTYPTDPYKADAFLPMGYGELTKLGKRQEYELGKMLRQRYNEFLGKLFYPEMALARSTDYSRTKMSALLVLAGLFPPSESEIWNEQLPWQPIPVAYEKFNEDTLLVRAHHFCPKYVQQYNEAQNSTEVQTFLRNHKDSMEYISNHTGMKMETIYDGFFLYQTLLAEDKMNLTLPEWTKKVYPEILSKFALERCILENFTPDMKKLQGGRIWQQILKNMISKSKNELQPERRKIILYSGHDYVVYNTLVALNLTEPHFPEYSAAVIIELHRIEGNEYGIKILYSRSRESEIEVLKLKNCKEICPLKDFLTLTKPLIPGNYTAECESNIDLDSRLR</sequence>
<dbReference type="GO" id="GO:0003993">
    <property type="term" value="F:acid phosphatase activity"/>
    <property type="evidence" value="ECO:0007669"/>
    <property type="project" value="UniProtKB-EC"/>
</dbReference>
<evidence type="ECO:0000256" key="4">
    <source>
        <dbReference type="ARBA" id="ARBA00022729"/>
    </source>
</evidence>
<comment type="catalytic activity">
    <reaction evidence="1">
        <text>a phosphate monoester + H2O = an alcohol + phosphate</text>
        <dbReference type="Rhea" id="RHEA:15017"/>
        <dbReference type="ChEBI" id="CHEBI:15377"/>
        <dbReference type="ChEBI" id="CHEBI:30879"/>
        <dbReference type="ChEBI" id="CHEBI:43474"/>
        <dbReference type="ChEBI" id="CHEBI:67140"/>
        <dbReference type="EC" id="3.1.3.2"/>
    </reaction>
</comment>
<dbReference type="PANTHER" id="PTHR11567">
    <property type="entry name" value="ACID PHOSPHATASE-RELATED"/>
    <property type="match status" value="1"/>
</dbReference>
<evidence type="ECO:0000256" key="5">
    <source>
        <dbReference type="ARBA" id="ARBA00022801"/>
    </source>
</evidence>
<accession>A0A9P0DRC6</accession>
<evidence type="ECO:0000313" key="8">
    <source>
        <dbReference type="EMBL" id="CAH1154787.1"/>
    </source>
</evidence>
<reference evidence="8" key="1">
    <citation type="submission" date="2022-01" db="EMBL/GenBank/DDBJ databases">
        <authorList>
            <person name="King R."/>
        </authorList>
    </citation>
    <scope>NUCLEOTIDE SEQUENCE</scope>
</reference>
<dbReference type="SUPFAM" id="SSF53254">
    <property type="entry name" value="Phosphoglycerate mutase-like"/>
    <property type="match status" value="1"/>
</dbReference>
<organism evidence="8 9">
    <name type="scientific">Phaedon cochleariae</name>
    <name type="common">Mustard beetle</name>
    <dbReference type="NCBI Taxonomy" id="80249"/>
    <lineage>
        <taxon>Eukaryota</taxon>
        <taxon>Metazoa</taxon>
        <taxon>Ecdysozoa</taxon>
        <taxon>Arthropoda</taxon>
        <taxon>Hexapoda</taxon>
        <taxon>Insecta</taxon>
        <taxon>Pterygota</taxon>
        <taxon>Neoptera</taxon>
        <taxon>Endopterygota</taxon>
        <taxon>Coleoptera</taxon>
        <taxon>Polyphaga</taxon>
        <taxon>Cucujiformia</taxon>
        <taxon>Chrysomeloidea</taxon>
        <taxon>Chrysomelidae</taxon>
        <taxon>Chrysomelinae</taxon>
        <taxon>Chrysomelini</taxon>
        <taxon>Phaedon</taxon>
    </lineage>
</organism>
<dbReference type="InterPro" id="IPR029033">
    <property type="entry name" value="His_PPase_superfam"/>
</dbReference>
<dbReference type="InterPro" id="IPR050645">
    <property type="entry name" value="Histidine_acid_phosphatase"/>
</dbReference>
<dbReference type="Proteomes" id="UP001153737">
    <property type="component" value="Chromosome 17"/>
</dbReference>
<evidence type="ECO:0000256" key="7">
    <source>
        <dbReference type="ARBA" id="ARBA00023180"/>
    </source>
</evidence>
<name>A0A9P0DRC6_PHACE</name>